<dbReference type="PANTHER" id="PTHR43584:SF8">
    <property type="entry name" value="N-ACETYLMURAMATE ALPHA-1-PHOSPHATE URIDYLYLTRANSFERASE"/>
    <property type="match status" value="1"/>
</dbReference>
<feature type="transmembrane region" description="Helical" evidence="3">
    <location>
        <begin position="590"/>
        <end position="610"/>
    </location>
</feature>
<evidence type="ECO:0000259" key="4">
    <source>
        <dbReference type="Pfam" id="PF12804"/>
    </source>
</evidence>
<feature type="transmembrane region" description="Helical" evidence="3">
    <location>
        <begin position="622"/>
        <end position="641"/>
    </location>
</feature>
<sequence>MMAELSQPSPTPSEGHAVAAEVRAIDLFKLAALVGCTVEELGAQLSLGQEHATQSAQISHPSNDVTFSAAPLFSLTEEPGIETAVLSLAARPGLLDSAKVPKCLIKMGPQTLLGHVLTQLRSGGIRRVVLVLGQHGGAIRKSVKALPVAAHLEIVFVDVGADYEEGFARSLLAAAPRVGNDPFLLCASDHIFDAALVSEMRSSFREGWSEDMAATVLVERHDATDLAKLPNTAVFVDFEDTSKRVMSIGKSVHVSACHGLEAGLYACTGAVFSSLASLLCKTQYFTLAQAMQQLASEGKLGVVLTEDRAWFALETRAQLEETIEGTLHGALFPWQVSIVRASEVTGSRVDDAQKQLVLPLSYSTSYVTTPHEDLGNQQSYSLVALNSIREEEPVEAEASDVIKLKLLDATEFLSDDFVNPQGELSKSGEERLGDNCAATVAPLGSEAKAIKIDLQEQGEVAQTAYLIDVSEMASGEDGSFHDGFILALPKADAPPTSLLGLPASLLPSGITSVRTKVELAEGKSPASAISGHSAPQPTVQLIVNKRVPLVGWFILVTALFCSQSSVSIAFSDSRYGLSHIVFLPPKDKLLLLASGVAFFFNFALFNFSLGHTSLSHAAIYESASSIWMVVGKLALLAVGLVPFVPKPHIIGVLIGFAGVALCILDNSKPEDDAHSVPVTMSGEIAGVLSGLGSCVYLTLAEGLRHKIEPPVFYFSVIFQYAFFCTIASFFLDDTPPEFSFDPVRGYFGWMVPGIPGRLLAQLWLAFIVDWAGNFGFIAAMKYVPSIVVASFMLLGPFVATVEGIIIGVETVPGVWTILGSCVIVVGSAIISLKEQQQTTSVMI</sequence>
<feature type="transmembrane region" description="Helical" evidence="3">
    <location>
        <begin position="814"/>
        <end position="832"/>
    </location>
</feature>
<evidence type="ECO:0000256" key="2">
    <source>
        <dbReference type="ARBA" id="ARBA00022695"/>
    </source>
</evidence>
<name>A0AB34IPM2_PRYPA</name>
<proteinExistence type="predicted"/>
<protein>
    <recommendedName>
        <fullName evidence="4">MobA-like NTP transferase domain-containing protein</fullName>
    </recommendedName>
</protein>
<dbReference type="PANTHER" id="PTHR43584">
    <property type="entry name" value="NUCLEOTIDYL TRANSFERASE"/>
    <property type="match status" value="1"/>
</dbReference>
<dbReference type="Pfam" id="PF12804">
    <property type="entry name" value="NTP_transf_3"/>
    <property type="match status" value="1"/>
</dbReference>
<evidence type="ECO:0000313" key="6">
    <source>
        <dbReference type="Proteomes" id="UP001515480"/>
    </source>
</evidence>
<dbReference type="Gene3D" id="3.90.550.10">
    <property type="entry name" value="Spore Coat Polysaccharide Biosynthesis Protein SpsA, Chain A"/>
    <property type="match status" value="1"/>
</dbReference>
<keyword evidence="3" id="KW-1133">Transmembrane helix</keyword>
<dbReference type="InterPro" id="IPR037185">
    <property type="entry name" value="EmrE-like"/>
</dbReference>
<dbReference type="GO" id="GO:0016779">
    <property type="term" value="F:nucleotidyltransferase activity"/>
    <property type="evidence" value="ECO:0007669"/>
    <property type="project" value="UniProtKB-KW"/>
</dbReference>
<keyword evidence="6" id="KW-1185">Reference proteome</keyword>
<feature type="transmembrane region" description="Helical" evidence="3">
    <location>
        <begin position="786"/>
        <end position="808"/>
    </location>
</feature>
<dbReference type="SUPFAM" id="SSF103481">
    <property type="entry name" value="Multidrug resistance efflux transporter EmrE"/>
    <property type="match status" value="2"/>
</dbReference>
<dbReference type="AlphaFoldDB" id="A0AB34IPM2"/>
<feature type="transmembrane region" description="Helical" evidence="3">
    <location>
        <begin position="549"/>
        <end position="570"/>
    </location>
</feature>
<keyword evidence="3" id="KW-0472">Membrane</keyword>
<feature type="transmembrane region" description="Helical" evidence="3">
    <location>
        <begin position="648"/>
        <end position="666"/>
    </location>
</feature>
<feature type="transmembrane region" description="Helical" evidence="3">
    <location>
        <begin position="758"/>
        <end position="779"/>
    </location>
</feature>
<feature type="transmembrane region" description="Helical" evidence="3">
    <location>
        <begin position="678"/>
        <end position="699"/>
    </location>
</feature>
<keyword evidence="3" id="KW-0812">Transmembrane</keyword>
<dbReference type="EMBL" id="JBGBPQ010000022">
    <property type="protein sequence ID" value="KAL1503218.1"/>
    <property type="molecule type" value="Genomic_DNA"/>
</dbReference>
<keyword evidence="2" id="KW-0548">Nucleotidyltransferase</keyword>
<evidence type="ECO:0000256" key="1">
    <source>
        <dbReference type="ARBA" id="ARBA00022679"/>
    </source>
</evidence>
<dbReference type="SUPFAM" id="SSF53448">
    <property type="entry name" value="Nucleotide-diphospho-sugar transferases"/>
    <property type="match status" value="1"/>
</dbReference>
<accession>A0AB34IPM2</accession>
<evidence type="ECO:0000313" key="5">
    <source>
        <dbReference type="EMBL" id="KAL1503218.1"/>
    </source>
</evidence>
<feature type="transmembrane region" description="Helical" evidence="3">
    <location>
        <begin position="711"/>
        <end position="731"/>
    </location>
</feature>
<dbReference type="InterPro" id="IPR050065">
    <property type="entry name" value="GlmU-like"/>
</dbReference>
<organism evidence="5 6">
    <name type="scientific">Prymnesium parvum</name>
    <name type="common">Toxic golden alga</name>
    <dbReference type="NCBI Taxonomy" id="97485"/>
    <lineage>
        <taxon>Eukaryota</taxon>
        <taxon>Haptista</taxon>
        <taxon>Haptophyta</taxon>
        <taxon>Prymnesiophyceae</taxon>
        <taxon>Prymnesiales</taxon>
        <taxon>Prymnesiaceae</taxon>
        <taxon>Prymnesium</taxon>
    </lineage>
</organism>
<keyword evidence="1" id="KW-0808">Transferase</keyword>
<reference evidence="5 6" key="1">
    <citation type="journal article" date="2024" name="Science">
        <title>Giant polyketide synthase enzymes in the biosynthesis of giant marine polyether toxins.</title>
        <authorList>
            <person name="Fallon T.R."/>
            <person name="Shende V.V."/>
            <person name="Wierzbicki I.H."/>
            <person name="Pendleton A.L."/>
            <person name="Watervoot N.F."/>
            <person name="Auber R.P."/>
            <person name="Gonzalez D.J."/>
            <person name="Wisecaver J.H."/>
            <person name="Moore B.S."/>
        </authorList>
    </citation>
    <scope>NUCLEOTIDE SEQUENCE [LARGE SCALE GENOMIC DNA]</scope>
    <source>
        <strain evidence="5 6">12B1</strain>
    </source>
</reference>
<dbReference type="InterPro" id="IPR029044">
    <property type="entry name" value="Nucleotide-diphossugar_trans"/>
</dbReference>
<dbReference type="Proteomes" id="UP001515480">
    <property type="component" value="Unassembled WGS sequence"/>
</dbReference>
<feature type="domain" description="MobA-like NTP transferase" evidence="4">
    <location>
        <begin position="101"/>
        <end position="213"/>
    </location>
</feature>
<dbReference type="InterPro" id="IPR025877">
    <property type="entry name" value="MobA-like_NTP_Trfase"/>
</dbReference>
<evidence type="ECO:0000256" key="3">
    <source>
        <dbReference type="SAM" id="Phobius"/>
    </source>
</evidence>
<comment type="caution">
    <text evidence="5">The sequence shown here is derived from an EMBL/GenBank/DDBJ whole genome shotgun (WGS) entry which is preliminary data.</text>
</comment>
<gene>
    <name evidence="5" type="ORF">AB1Y20_011274</name>
</gene>